<dbReference type="KEGG" id="spir:CWM47_09130"/>
<reference evidence="2 3" key="1">
    <citation type="submission" date="2017-11" db="EMBL/GenBank/DDBJ databases">
        <title>Taxonomic description and genome sequences of Spirosoma HA7 sp. nov., isolated from pollen microhabitat of Corylus avellana.</title>
        <authorList>
            <person name="Ambika Manirajan B."/>
            <person name="Suarez C."/>
            <person name="Ratering S."/>
            <person name="Geissler-Plaum R."/>
            <person name="Cardinale M."/>
            <person name="Sylvia S."/>
        </authorList>
    </citation>
    <scope>NUCLEOTIDE SEQUENCE [LARGE SCALE GENOMIC DNA]</scope>
    <source>
        <strain evidence="2 3">HA7</strain>
    </source>
</reference>
<keyword evidence="3" id="KW-1185">Reference proteome</keyword>
<feature type="signal peptide" evidence="1">
    <location>
        <begin position="1"/>
        <end position="24"/>
    </location>
</feature>
<name>A0A2K8YWG8_9BACT</name>
<feature type="chain" id="PRO_5014675223" evidence="1">
    <location>
        <begin position="25"/>
        <end position="142"/>
    </location>
</feature>
<dbReference type="AlphaFoldDB" id="A0A2K8YWG8"/>
<gene>
    <name evidence="2" type="ORF">CWM47_09130</name>
</gene>
<proteinExistence type="predicted"/>
<sequence>MNSGPSIYKAVIFGILLVSTLACQSGNQKVADTDTPNAVRDLLIDRIFWKPGPTGKAGEAPLNLHRFTITNTSPKYSYNKIAVRFDYYDRAHHKIDSAKQTVERTLEPRAAISIGELPTGPAKPETTSATVTVLTAVGKVLP</sequence>
<evidence type="ECO:0000313" key="3">
    <source>
        <dbReference type="Proteomes" id="UP000232883"/>
    </source>
</evidence>
<accession>A0A2K8YWG8</accession>
<organism evidence="2 3">
    <name type="scientific">Spirosoma pollinicola</name>
    <dbReference type="NCBI Taxonomy" id="2057025"/>
    <lineage>
        <taxon>Bacteria</taxon>
        <taxon>Pseudomonadati</taxon>
        <taxon>Bacteroidota</taxon>
        <taxon>Cytophagia</taxon>
        <taxon>Cytophagales</taxon>
        <taxon>Cytophagaceae</taxon>
        <taxon>Spirosoma</taxon>
    </lineage>
</organism>
<keyword evidence="1" id="KW-0732">Signal</keyword>
<evidence type="ECO:0000313" key="2">
    <source>
        <dbReference type="EMBL" id="AUD01966.1"/>
    </source>
</evidence>
<protein>
    <submittedName>
        <fullName evidence="2">Uncharacterized protein</fullName>
    </submittedName>
</protein>
<evidence type="ECO:0000256" key="1">
    <source>
        <dbReference type="SAM" id="SignalP"/>
    </source>
</evidence>
<dbReference type="Proteomes" id="UP000232883">
    <property type="component" value="Chromosome"/>
</dbReference>
<dbReference type="EMBL" id="CP025096">
    <property type="protein sequence ID" value="AUD01966.1"/>
    <property type="molecule type" value="Genomic_DNA"/>
</dbReference>